<keyword evidence="1" id="KW-0175">Coiled coil</keyword>
<evidence type="ECO:0000256" key="1">
    <source>
        <dbReference type="SAM" id="Coils"/>
    </source>
</evidence>
<keyword evidence="3" id="KW-1185">Reference proteome</keyword>
<evidence type="ECO:0000313" key="2">
    <source>
        <dbReference type="EMBL" id="CAG8516908.1"/>
    </source>
</evidence>
<dbReference type="AlphaFoldDB" id="A0A9N9F8L3"/>
<dbReference type="Proteomes" id="UP000789342">
    <property type="component" value="Unassembled WGS sequence"/>
</dbReference>
<dbReference type="EMBL" id="CAJVPV010002075">
    <property type="protein sequence ID" value="CAG8516908.1"/>
    <property type="molecule type" value="Genomic_DNA"/>
</dbReference>
<proteinExistence type="predicted"/>
<feature type="coiled-coil region" evidence="1">
    <location>
        <begin position="141"/>
        <end position="168"/>
    </location>
</feature>
<name>A0A9N9F8L3_9GLOM</name>
<accession>A0A9N9F8L3</accession>
<reference evidence="2" key="1">
    <citation type="submission" date="2021-06" db="EMBL/GenBank/DDBJ databases">
        <authorList>
            <person name="Kallberg Y."/>
            <person name="Tangrot J."/>
            <person name="Rosling A."/>
        </authorList>
    </citation>
    <scope>NUCLEOTIDE SEQUENCE</scope>
    <source>
        <strain evidence="2">CL551</strain>
    </source>
</reference>
<sequence length="195" mass="22294">MNKAEGREEVAFFNNMKLWRAGAEHAGLTVERFLRDSQRWDSRVMQNLRNLHFTHLSPYDHVTLPIGKGFAWFHWLGASHKSQPFRNSLVHPAKTFVPTTQRCPHRQSNDASQSLRKELIAFTNGQLSQANKGITQTSVGLLNVEKNIESARDNIKETERNLKSIGTKVFKLDPSFIPVVNIPTKDKWIEAKYVG</sequence>
<gene>
    <name evidence="2" type="ORF">AMORRO_LOCUS4009</name>
</gene>
<organism evidence="2 3">
    <name type="scientific">Acaulospora morrowiae</name>
    <dbReference type="NCBI Taxonomy" id="94023"/>
    <lineage>
        <taxon>Eukaryota</taxon>
        <taxon>Fungi</taxon>
        <taxon>Fungi incertae sedis</taxon>
        <taxon>Mucoromycota</taxon>
        <taxon>Glomeromycotina</taxon>
        <taxon>Glomeromycetes</taxon>
        <taxon>Diversisporales</taxon>
        <taxon>Acaulosporaceae</taxon>
        <taxon>Acaulospora</taxon>
    </lineage>
</organism>
<protein>
    <submittedName>
        <fullName evidence="2">5251_t:CDS:1</fullName>
    </submittedName>
</protein>
<evidence type="ECO:0000313" key="3">
    <source>
        <dbReference type="Proteomes" id="UP000789342"/>
    </source>
</evidence>
<comment type="caution">
    <text evidence="2">The sequence shown here is derived from an EMBL/GenBank/DDBJ whole genome shotgun (WGS) entry which is preliminary data.</text>
</comment>
<dbReference type="OrthoDB" id="2357911at2759"/>